<gene>
    <name evidence="2" type="ORF">TRSC58_07591</name>
</gene>
<reference evidence="2 3" key="1">
    <citation type="submission" date="2013-07" db="EMBL/GenBank/DDBJ databases">
        <authorList>
            <person name="Stoco P.H."/>
            <person name="Wagner G."/>
            <person name="Gerber A."/>
            <person name="Zaha A."/>
            <person name="Thompson C."/>
            <person name="Bartholomeu D.C."/>
            <person name="Luckemeyer D.D."/>
            <person name="Bahia D."/>
            <person name="Loreto E."/>
            <person name="Prestes E.B."/>
            <person name="Lima F.M."/>
            <person name="Rodrigues-Luiz G."/>
            <person name="Vallejo G.A."/>
            <person name="Filho J.F."/>
            <person name="Monteiro K.M."/>
            <person name="Tyler K.M."/>
            <person name="de Almeida L.G."/>
            <person name="Ortiz M.F."/>
            <person name="Siervo M.A."/>
            <person name="de Moraes M.H."/>
            <person name="Cunha O.L."/>
            <person name="Mendonca-Neto R."/>
            <person name="Silva R."/>
            <person name="Teixeira S.M."/>
            <person name="Murta S.M."/>
            <person name="Sincero T.C."/>
            <person name="Mendes T.A."/>
            <person name="Urmenyi T.P."/>
            <person name="Silva V.G."/>
            <person name="da Rocha W.D."/>
            <person name="Andersson B."/>
            <person name="Romanha A.J."/>
            <person name="Steindel M."/>
            <person name="de Vasconcelos A.T."/>
            <person name="Grisard E.C."/>
        </authorList>
    </citation>
    <scope>NUCLEOTIDE SEQUENCE [LARGE SCALE GENOMIC DNA]</scope>
    <source>
        <strain evidence="2 3">SC58</strain>
    </source>
</reference>
<organism evidence="2 3">
    <name type="scientific">Trypanosoma rangeli SC58</name>
    <dbReference type="NCBI Taxonomy" id="429131"/>
    <lineage>
        <taxon>Eukaryota</taxon>
        <taxon>Discoba</taxon>
        <taxon>Euglenozoa</taxon>
        <taxon>Kinetoplastea</taxon>
        <taxon>Metakinetoplastina</taxon>
        <taxon>Trypanosomatida</taxon>
        <taxon>Trypanosomatidae</taxon>
        <taxon>Trypanosoma</taxon>
        <taxon>Herpetosoma</taxon>
    </lineage>
</organism>
<evidence type="ECO:0000313" key="2">
    <source>
        <dbReference type="EMBL" id="ESL04869.1"/>
    </source>
</evidence>
<feature type="transmembrane region" description="Helical" evidence="1">
    <location>
        <begin position="17"/>
        <end position="35"/>
    </location>
</feature>
<proteinExistence type="predicted"/>
<dbReference type="Proteomes" id="UP000031737">
    <property type="component" value="Unassembled WGS sequence"/>
</dbReference>
<dbReference type="AlphaFoldDB" id="A0A061IRT7"/>
<comment type="caution">
    <text evidence="2">The sequence shown here is derived from an EMBL/GenBank/DDBJ whole genome shotgun (WGS) entry which is preliminary data.</text>
</comment>
<sequence>MEHTLILPSTTDAPSPFFFFLFFYSFAVFIFHFSFPSGADTIGHVNTGRIKIRIIKKKRSKTKKTGTNKQRT</sequence>
<keyword evidence="1" id="KW-0812">Transmembrane</keyword>
<dbReference type="EMBL" id="AUPL01008218">
    <property type="protein sequence ID" value="ESL04869.1"/>
    <property type="molecule type" value="Genomic_DNA"/>
</dbReference>
<evidence type="ECO:0000313" key="3">
    <source>
        <dbReference type="Proteomes" id="UP000031737"/>
    </source>
</evidence>
<keyword evidence="3" id="KW-1185">Reference proteome</keyword>
<dbReference type="VEuPathDB" id="TriTrypDB:TRSC58_07591"/>
<name>A0A061IRT7_TRYRA</name>
<protein>
    <submittedName>
        <fullName evidence="2">Uncharacterized protein</fullName>
    </submittedName>
</protein>
<keyword evidence="1" id="KW-1133">Transmembrane helix</keyword>
<evidence type="ECO:0000256" key="1">
    <source>
        <dbReference type="SAM" id="Phobius"/>
    </source>
</evidence>
<accession>A0A061IRT7</accession>
<keyword evidence="1" id="KW-0472">Membrane</keyword>